<dbReference type="PANTHER" id="PTHR22916:SF3">
    <property type="entry name" value="UDP-GLCNAC:BETAGAL BETA-1,3-N-ACETYLGLUCOSAMINYLTRANSFERASE-LIKE PROTEIN 1"/>
    <property type="match status" value="1"/>
</dbReference>
<sequence length="355" mass="39783">MTPTISIVIPAYNVQHFIVQCVRSVLMQMQDHHELVVVDDGSSDATLTLLTELQASWDRPNFCLRTQSNQGVASARNHGIAAARGEYIAFLDSDDVLRDGALAHIDHAIAEHRPDVIAFDFRMWHPNAVEKNHGMALDYPAGVLRGAEAILVRFMANRHMYVWAHIMRRAKYAELPAPIFPPGPVFEDVATLPRVMSLCASLVHIPLQLIDYRQHPTSISQSISEQWCTDFLAALSVARRHLEQRAVGTLAQAHFDLMIAHFYVSLVKSSYQLPHAIGRRTRARSKALFLTLLFGDRAGLAAMAGAGDRAMLADLTKVLSGDLLFHVKQLASRQYKRWRTTRKLRRVGVDHLGFV</sequence>
<dbReference type="CDD" id="cd00761">
    <property type="entry name" value="Glyco_tranf_GTA_type"/>
    <property type="match status" value="1"/>
</dbReference>
<evidence type="ECO:0000313" key="3">
    <source>
        <dbReference type="Proteomes" id="UP000666369"/>
    </source>
</evidence>
<dbReference type="SUPFAM" id="SSF53448">
    <property type="entry name" value="Nucleotide-diphospho-sugar transferases"/>
    <property type="match status" value="1"/>
</dbReference>
<dbReference type="InterPro" id="IPR029044">
    <property type="entry name" value="Nucleotide-diphossugar_trans"/>
</dbReference>
<dbReference type="EMBL" id="JAADJT010000004">
    <property type="protein sequence ID" value="NGZ84504.1"/>
    <property type="molecule type" value="Genomic_DNA"/>
</dbReference>
<proteinExistence type="predicted"/>
<reference evidence="3" key="1">
    <citation type="submission" date="2023-07" db="EMBL/GenBank/DDBJ databases">
        <title>Duganella aceri sp. nov., isolated from tree sap.</title>
        <authorList>
            <person name="Kim I.S."/>
        </authorList>
    </citation>
    <scope>NUCLEOTIDE SEQUENCE [LARGE SCALE GENOMIC DNA]</scope>
    <source>
        <strain evidence="3">SAP-35</strain>
    </source>
</reference>
<dbReference type="PANTHER" id="PTHR22916">
    <property type="entry name" value="GLYCOSYLTRANSFERASE"/>
    <property type="match status" value="1"/>
</dbReference>
<protein>
    <submittedName>
        <fullName evidence="2">Glycosyltransferase family 2 protein</fullName>
    </submittedName>
</protein>
<comment type="caution">
    <text evidence="2">The sequence shown here is derived from an EMBL/GenBank/DDBJ whole genome shotgun (WGS) entry which is preliminary data.</text>
</comment>
<name>A0ABX0FIW9_9BURK</name>
<dbReference type="Proteomes" id="UP000666369">
    <property type="component" value="Unassembled WGS sequence"/>
</dbReference>
<organism evidence="2 3">
    <name type="scientific">Duganella aceris</name>
    <dbReference type="NCBI Taxonomy" id="2703883"/>
    <lineage>
        <taxon>Bacteria</taxon>
        <taxon>Pseudomonadati</taxon>
        <taxon>Pseudomonadota</taxon>
        <taxon>Betaproteobacteria</taxon>
        <taxon>Burkholderiales</taxon>
        <taxon>Oxalobacteraceae</taxon>
        <taxon>Telluria group</taxon>
        <taxon>Duganella</taxon>
    </lineage>
</organism>
<dbReference type="InterPro" id="IPR001173">
    <property type="entry name" value="Glyco_trans_2-like"/>
</dbReference>
<dbReference type="Pfam" id="PF00535">
    <property type="entry name" value="Glycos_transf_2"/>
    <property type="match status" value="1"/>
</dbReference>
<dbReference type="Gene3D" id="3.90.550.10">
    <property type="entry name" value="Spore Coat Polysaccharide Biosynthesis Protein SpsA, Chain A"/>
    <property type="match status" value="1"/>
</dbReference>
<evidence type="ECO:0000259" key="1">
    <source>
        <dbReference type="Pfam" id="PF00535"/>
    </source>
</evidence>
<feature type="domain" description="Glycosyltransferase 2-like" evidence="1">
    <location>
        <begin position="6"/>
        <end position="133"/>
    </location>
</feature>
<evidence type="ECO:0000313" key="2">
    <source>
        <dbReference type="EMBL" id="NGZ84504.1"/>
    </source>
</evidence>
<keyword evidence="3" id="KW-1185">Reference proteome</keyword>
<gene>
    <name evidence="2" type="ORF">GW587_09565</name>
</gene>
<accession>A0ABX0FIW9</accession>